<dbReference type="Proteomes" id="UP001165122">
    <property type="component" value="Unassembled WGS sequence"/>
</dbReference>
<feature type="compositionally biased region" description="Polar residues" evidence="1">
    <location>
        <begin position="321"/>
        <end position="330"/>
    </location>
</feature>
<feature type="compositionally biased region" description="Polar residues" evidence="1">
    <location>
        <begin position="241"/>
        <end position="251"/>
    </location>
</feature>
<feature type="region of interest" description="Disordered" evidence="1">
    <location>
        <begin position="287"/>
        <end position="426"/>
    </location>
</feature>
<feature type="compositionally biased region" description="Pro residues" evidence="1">
    <location>
        <begin position="331"/>
        <end position="343"/>
    </location>
</feature>
<gene>
    <name evidence="2" type="ORF">TrLO_g9138</name>
</gene>
<evidence type="ECO:0000313" key="2">
    <source>
        <dbReference type="EMBL" id="GMH61909.1"/>
    </source>
</evidence>
<keyword evidence="3" id="KW-1185">Reference proteome</keyword>
<organism evidence="2 3">
    <name type="scientific">Triparma laevis f. longispina</name>
    <dbReference type="NCBI Taxonomy" id="1714387"/>
    <lineage>
        <taxon>Eukaryota</taxon>
        <taxon>Sar</taxon>
        <taxon>Stramenopiles</taxon>
        <taxon>Ochrophyta</taxon>
        <taxon>Bolidophyceae</taxon>
        <taxon>Parmales</taxon>
        <taxon>Triparmaceae</taxon>
        <taxon>Triparma</taxon>
    </lineage>
</organism>
<feature type="compositionally biased region" description="Polar residues" evidence="1">
    <location>
        <begin position="287"/>
        <end position="302"/>
    </location>
</feature>
<evidence type="ECO:0000256" key="1">
    <source>
        <dbReference type="SAM" id="MobiDB-lite"/>
    </source>
</evidence>
<dbReference type="OrthoDB" id="10666342at2759"/>
<proteinExistence type="predicted"/>
<protein>
    <submittedName>
        <fullName evidence="2">Uncharacterized protein</fullName>
    </submittedName>
</protein>
<feature type="region of interest" description="Disordered" evidence="1">
    <location>
        <begin position="64"/>
        <end position="104"/>
    </location>
</feature>
<reference evidence="3" key="1">
    <citation type="journal article" date="2023" name="Commun. Biol.">
        <title>Genome analysis of Parmales, the sister group of diatoms, reveals the evolutionary specialization of diatoms from phago-mixotrophs to photoautotrophs.</title>
        <authorList>
            <person name="Ban H."/>
            <person name="Sato S."/>
            <person name="Yoshikawa S."/>
            <person name="Yamada K."/>
            <person name="Nakamura Y."/>
            <person name="Ichinomiya M."/>
            <person name="Sato N."/>
            <person name="Blanc-Mathieu R."/>
            <person name="Endo H."/>
            <person name="Kuwata A."/>
            <person name="Ogata H."/>
        </authorList>
    </citation>
    <scope>NUCLEOTIDE SEQUENCE [LARGE SCALE GENOMIC DNA]</scope>
    <source>
        <strain evidence="3">NIES 3700</strain>
    </source>
</reference>
<comment type="caution">
    <text evidence="2">The sequence shown here is derived from an EMBL/GenBank/DDBJ whole genome shotgun (WGS) entry which is preliminary data.</text>
</comment>
<dbReference type="AlphaFoldDB" id="A0A9W7DZ44"/>
<feature type="compositionally biased region" description="Polar residues" evidence="1">
    <location>
        <begin position="400"/>
        <end position="414"/>
    </location>
</feature>
<feature type="region of interest" description="Disordered" evidence="1">
    <location>
        <begin position="217"/>
        <end position="257"/>
    </location>
</feature>
<feature type="compositionally biased region" description="Polar residues" evidence="1">
    <location>
        <begin position="366"/>
        <end position="386"/>
    </location>
</feature>
<feature type="compositionally biased region" description="Acidic residues" evidence="1">
    <location>
        <begin position="225"/>
        <end position="239"/>
    </location>
</feature>
<evidence type="ECO:0000313" key="3">
    <source>
        <dbReference type="Proteomes" id="UP001165122"/>
    </source>
</evidence>
<name>A0A9W7DZ44_9STRA</name>
<feature type="compositionally biased region" description="Pro residues" evidence="1">
    <location>
        <begin position="304"/>
        <end position="314"/>
    </location>
</feature>
<sequence>MNNPQISVSDIKYTLQTLNASIALTTRVVTVRVIAENEYIKRESSGQAKVKRARCFDLKWSGAPQLQKQPPKKKQKKSLLPPPTTVMKTEVESEEEEIEEASYLTSQNTPLTEASIKTLSNYAVHPWEALNLNVERGGRVEVGSGAVGGEGRDAVGRGEVVEVARRCAGVKGGRGKWMGGEMDSRSFVSIVKSFKVVYPEVPEESFLRYLPEEVVEMPEGHTNNDEETETPVKEEEEESPASITSKTSNMSEEPPVESVRENLLGFMDKAEPSPAASAAAEVASNQLGVNPNMSNTGMSNMFPTLPPPPPPPVAQPNLTPRQTDFFQNCLQPPPRPPSPPKPTPMQQYNIQVEHQKKLQQAKQKELSTASTSSLPQKEKTTYNPKSKITAPPKKRKKGTQPYNASSSTSSTPTQIYPPSPQRDPLAGIYRSIISAQSENARKHRRREFQFMTSDKVGGRLREMVNRGEELREEERRVWEILGE</sequence>
<accession>A0A9W7DZ44</accession>
<dbReference type="EMBL" id="BRXW01000512">
    <property type="protein sequence ID" value="GMH61909.1"/>
    <property type="molecule type" value="Genomic_DNA"/>
</dbReference>